<dbReference type="EMBL" id="CM056812">
    <property type="protein sequence ID" value="KAJ8617112.1"/>
    <property type="molecule type" value="Genomic_DNA"/>
</dbReference>
<comment type="caution">
    <text evidence="1">The sequence shown here is derived from an EMBL/GenBank/DDBJ whole genome shotgun (WGS) entry which is preliminary data.</text>
</comment>
<reference evidence="1 2" key="1">
    <citation type="journal article" date="2022" name="Hortic Res">
        <title>A haplotype resolved chromosomal level avocado genome allows analysis of novel avocado genes.</title>
        <authorList>
            <person name="Nath O."/>
            <person name="Fletcher S.J."/>
            <person name="Hayward A."/>
            <person name="Shaw L.M."/>
            <person name="Masouleh A.K."/>
            <person name="Furtado A."/>
            <person name="Henry R.J."/>
            <person name="Mitter N."/>
        </authorList>
    </citation>
    <scope>NUCLEOTIDE SEQUENCE [LARGE SCALE GENOMIC DNA]</scope>
    <source>
        <strain evidence="2">cv. Hass</strain>
    </source>
</reference>
<gene>
    <name evidence="1" type="ORF">MRB53_013298</name>
</gene>
<organism evidence="1 2">
    <name type="scientific">Persea americana</name>
    <name type="common">Avocado</name>
    <dbReference type="NCBI Taxonomy" id="3435"/>
    <lineage>
        <taxon>Eukaryota</taxon>
        <taxon>Viridiplantae</taxon>
        <taxon>Streptophyta</taxon>
        <taxon>Embryophyta</taxon>
        <taxon>Tracheophyta</taxon>
        <taxon>Spermatophyta</taxon>
        <taxon>Magnoliopsida</taxon>
        <taxon>Magnoliidae</taxon>
        <taxon>Laurales</taxon>
        <taxon>Lauraceae</taxon>
        <taxon>Persea</taxon>
    </lineage>
</organism>
<keyword evidence="2" id="KW-1185">Reference proteome</keyword>
<accession>A0ACC2K7M8</accession>
<protein>
    <submittedName>
        <fullName evidence="1">Uncharacterized protein</fullName>
    </submittedName>
</protein>
<evidence type="ECO:0000313" key="2">
    <source>
        <dbReference type="Proteomes" id="UP001234297"/>
    </source>
</evidence>
<proteinExistence type="predicted"/>
<name>A0ACC2K7M8_PERAE</name>
<sequence length="204" mass="22596">MVADAGEVDCDGGTEKVRYSKKLQQQLMHRTDVADLEWVGSTAKEGKEVHLEKMAEMKRAAGSIPRPMRKITLKKPKRFSRVSKQKKKQKVRKKGSTHFRRESMASQMSVDNSIPLSSFITSKVQRTSVVGIGQRNASGIQGLGQEQANNYDGQSHSVGSVTSSTDEGRNVIDVGKILGLNFGPNENAILHHISQIEKEEIELH</sequence>
<evidence type="ECO:0000313" key="1">
    <source>
        <dbReference type="EMBL" id="KAJ8617112.1"/>
    </source>
</evidence>
<dbReference type="Proteomes" id="UP001234297">
    <property type="component" value="Chromosome 4"/>
</dbReference>